<evidence type="ECO:0000313" key="3">
    <source>
        <dbReference type="Proteomes" id="UP000290289"/>
    </source>
</evidence>
<dbReference type="SMART" id="SM01045">
    <property type="entry name" value="BURP"/>
    <property type="match status" value="1"/>
</dbReference>
<reference evidence="2 3" key="1">
    <citation type="submission" date="2018-10" db="EMBL/GenBank/DDBJ databases">
        <title>A high-quality apple genome assembly.</title>
        <authorList>
            <person name="Hu J."/>
        </authorList>
    </citation>
    <scope>NUCLEOTIDE SEQUENCE [LARGE SCALE GENOMIC DNA]</scope>
    <source>
        <strain evidence="3">cv. HFTH1</strain>
        <tissue evidence="2">Young leaf</tissue>
    </source>
</reference>
<accession>A0A498JDV8</accession>
<dbReference type="Pfam" id="PF03181">
    <property type="entry name" value="BURP"/>
    <property type="match status" value="1"/>
</dbReference>
<dbReference type="InterPro" id="IPR044816">
    <property type="entry name" value="BURP"/>
</dbReference>
<sequence>MHAYTSVLSVPPFPINLQPIRFCYHQLANAELQKIEYRSVVMEFRFSKMFAFLTLTTLVAMASHAAAVRQPLPQLSYWNSVLPNTPMPKAFSELVHPGDLVSKNFLRPAGAENQLDKATDALGPCAGLVLMEKDLHPGKTVKYGFPRDTTSKSSRFVSRPTAESIPFSSNKMEEILKRFSLRPESAEANTIKETIDYCEMPAMKGEERYCATSLESLVDFATSELGSNIRTMSTEVERGANNDVEQTYTITDGVKVLSEDKVVTCHKMSYPFAVFLCHAIEKTRAYMVPMEGADGTKANAVIICHRDTSKFAPNNWGLSQLHLKPGEGPLCHLLSDGHLTWLGEKNLDDQYIISVA</sequence>
<evidence type="ECO:0000313" key="2">
    <source>
        <dbReference type="EMBL" id="RXH91912.1"/>
    </source>
</evidence>
<gene>
    <name evidence="2" type="ORF">DVH24_020935</name>
</gene>
<feature type="domain" description="BURP" evidence="1">
    <location>
        <begin position="129"/>
        <end position="344"/>
    </location>
</feature>
<dbReference type="PANTHER" id="PTHR31236:SF2">
    <property type="entry name" value="BURP DOMAIN PROTEIN RD22"/>
    <property type="match status" value="1"/>
</dbReference>
<dbReference type="PANTHER" id="PTHR31236">
    <property type="entry name" value="BURP DOMAIN PROTEIN USPL1-LIKE"/>
    <property type="match status" value="1"/>
</dbReference>
<name>A0A498JDV8_MALDO</name>
<dbReference type="EMBL" id="RDQH01000334">
    <property type="protein sequence ID" value="RXH91912.1"/>
    <property type="molecule type" value="Genomic_DNA"/>
</dbReference>
<organism evidence="2 3">
    <name type="scientific">Malus domestica</name>
    <name type="common">Apple</name>
    <name type="synonym">Pyrus malus</name>
    <dbReference type="NCBI Taxonomy" id="3750"/>
    <lineage>
        <taxon>Eukaryota</taxon>
        <taxon>Viridiplantae</taxon>
        <taxon>Streptophyta</taxon>
        <taxon>Embryophyta</taxon>
        <taxon>Tracheophyta</taxon>
        <taxon>Spermatophyta</taxon>
        <taxon>Magnoliopsida</taxon>
        <taxon>eudicotyledons</taxon>
        <taxon>Gunneridae</taxon>
        <taxon>Pentapetalae</taxon>
        <taxon>rosids</taxon>
        <taxon>fabids</taxon>
        <taxon>Rosales</taxon>
        <taxon>Rosaceae</taxon>
        <taxon>Amygdaloideae</taxon>
        <taxon>Maleae</taxon>
        <taxon>Malus</taxon>
    </lineage>
</organism>
<dbReference type="PROSITE" id="PS51277">
    <property type="entry name" value="BURP"/>
    <property type="match status" value="1"/>
</dbReference>
<dbReference type="Proteomes" id="UP000290289">
    <property type="component" value="Chromosome 8"/>
</dbReference>
<protein>
    <recommendedName>
        <fullName evidence="1">BURP domain-containing protein</fullName>
    </recommendedName>
</protein>
<dbReference type="STRING" id="3750.A0A498JDV8"/>
<keyword evidence="3" id="KW-1185">Reference proteome</keyword>
<dbReference type="InterPro" id="IPR004873">
    <property type="entry name" value="BURP_dom"/>
</dbReference>
<comment type="caution">
    <text evidence="2">The sequence shown here is derived from an EMBL/GenBank/DDBJ whole genome shotgun (WGS) entry which is preliminary data.</text>
</comment>
<proteinExistence type="predicted"/>
<evidence type="ECO:0000259" key="1">
    <source>
        <dbReference type="PROSITE" id="PS51277"/>
    </source>
</evidence>
<dbReference type="AlphaFoldDB" id="A0A498JDV8"/>